<keyword evidence="6" id="KW-0406">Ion transport</keyword>
<evidence type="ECO:0000256" key="7">
    <source>
        <dbReference type="SAM" id="Phobius"/>
    </source>
</evidence>
<dbReference type="InterPro" id="IPR001898">
    <property type="entry name" value="SLC13A/DASS"/>
</dbReference>
<evidence type="ECO:0008006" key="10">
    <source>
        <dbReference type="Google" id="ProtNLM"/>
    </source>
</evidence>
<dbReference type="Pfam" id="PF00939">
    <property type="entry name" value="Na_sulph_symp"/>
    <property type="match status" value="2"/>
</dbReference>
<dbReference type="OrthoDB" id="6493944at2759"/>
<feature type="transmembrane region" description="Helical" evidence="7">
    <location>
        <begin position="185"/>
        <end position="210"/>
    </location>
</feature>
<dbReference type="GO" id="GO:0015138">
    <property type="term" value="F:fumarate transmembrane transporter activity"/>
    <property type="evidence" value="ECO:0007669"/>
    <property type="project" value="TreeGrafter"/>
</dbReference>
<evidence type="ECO:0000256" key="6">
    <source>
        <dbReference type="ARBA" id="ARBA00023201"/>
    </source>
</evidence>
<dbReference type="PANTHER" id="PTHR10283:SF82">
    <property type="entry name" value="SOLUTE CARRIER FAMILY 13 MEMBER 2"/>
    <property type="match status" value="1"/>
</dbReference>
<comment type="caution">
    <text evidence="8">The sequence shown here is derived from an EMBL/GenBank/DDBJ whole genome shotgun (WGS) entry which is preliminary data.</text>
</comment>
<reference evidence="8" key="1">
    <citation type="journal article" date="2023" name="Science">
        <title>Genome structures resolve the early diversification of teleost fishes.</title>
        <authorList>
            <person name="Parey E."/>
            <person name="Louis A."/>
            <person name="Montfort J."/>
            <person name="Bouchez O."/>
            <person name="Roques C."/>
            <person name="Iampietro C."/>
            <person name="Lluch J."/>
            <person name="Castinel A."/>
            <person name="Donnadieu C."/>
            <person name="Desvignes T."/>
            <person name="Floi Bucao C."/>
            <person name="Jouanno E."/>
            <person name="Wen M."/>
            <person name="Mejri S."/>
            <person name="Dirks R."/>
            <person name="Jansen H."/>
            <person name="Henkel C."/>
            <person name="Chen W.J."/>
            <person name="Zahm M."/>
            <person name="Cabau C."/>
            <person name="Klopp C."/>
            <person name="Thompson A.W."/>
            <person name="Robinson-Rechavi M."/>
            <person name="Braasch I."/>
            <person name="Lecointre G."/>
            <person name="Bobe J."/>
            <person name="Postlethwait J.H."/>
            <person name="Berthelot C."/>
            <person name="Roest Crollius H."/>
            <person name="Guiguen Y."/>
        </authorList>
    </citation>
    <scope>NUCLEOTIDE SEQUENCE</scope>
    <source>
        <strain evidence="8">WJC10195</strain>
    </source>
</reference>
<evidence type="ECO:0000256" key="5">
    <source>
        <dbReference type="ARBA" id="ARBA00023136"/>
    </source>
</evidence>
<evidence type="ECO:0000313" key="8">
    <source>
        <dbReference type="EMBL" id="KAJ8342234.1"/>
    </source>
</evidence>
<keyword evidence="6" id="KW-0739">Sodium transport</keyword>
<dbReference type="GO" id="GO:0005886">
    <property type="term" value="C:plasma membrane"/>
    <property type="evidence" value="ECO:0007669"/>
    <property type="project" value="TreeGrafter"/>
</dbReference>
<comment type="similarity">
    <text evidence="2">Belongs to the SLC13A/DASS transporter (TC 2.A.47) family. NADC subfamily.</text>
</comment>
<sequence>MMGIMKSTDVCMQYLKDINMLFVGGLLVALAVENCNLHKRIALRVLLIVGVRPALLLIGFMSVTAFLSMWISNTATTAMMLPIAHAVVRQLSDTEAQADARELSQAGLDNQTFELSEANSAEDGMSEAERRRQAREEKYTNLSKGLSLCVCYSASIGGTATLTGTTPNLILKGQLDEIFPKNKDLITFASWFAFAFPNMLMMLVFSWLWLQSMYLGLNLRKSFGCGSKDAGDREAYQVMKEEYRKLGNMRFAEIVVLTLFILLVVLWFTREPGFMPGWATLLFNQTETFVTDGTVAILIALLFFVIPSKMPTFPRGGSGEAGGKVKPPPCTAHLGGGASAHALEHHPAPGWRLRPGAGQRGNSLAPLQKIPPYGISVLLCLLVATFTECSSNVATTTLFLPILASMAVAIKLHPLYIMLPCTICASLAFMLPVATAPNAIAFSYGNLKVVDMAKAGFILNIIGIFTINLAINTWGAAMFDLSEFPTWANVTMKVP</sequence>
<keyword evidence="6" id="KW-0813">Transport</keyword>
<evidence type="ECO:0000256" key="4">
    <source>
        <dbReference type="ARBA" id="ARBA00022989"/>
    </source>
</evidence>
<dbReference type="GO" id="GO:0015141">
    <property type="term" value="F:succinate transmembrane transporter activity"/>
    <property type="evidence" value="ECO:0007669"/>
    <property type="project" value="TreeGrafter"/>
</dbReference>
<keyword evidence="5 7" id="KW-0472">Membrane</keyword>
<dbReference type="GO" id="GO:0071285">
    <property type="term" value="P:cellular response to lithium ion"/>
    <property type="evidence" value="ECO:0007669"/>
    <property type="project" value="TreeGrafter"/>
</dbReference>
<feature type="transmembrane region" description="Helical" evidence="7">
    <location>
        <begin position="41"/>
        <end position="71"/>
    </location>
</feature>
<dbReference type="AlphaFoldDB" id="A0A9Q1ENW6"/>
<dbReference type="Proteomes" id="UP001152622">
    <property type="component" value="Chromosome 14"/>
</dbReference>
<evidence type="ECO:0000256" key="1">
    <source>
        <dbReference type="ARBA" id="ARBA00004141"/>
    </source>
</evidence>
<keyword evidence="6" id="KW-0915">Sodium</keyword>
<evidence type="ECO:0000256" key="3">
    <source>
        <dbReference type="ARBA" id="ARBA00022692"/>
    </source>
</evidence>
<organism evidence="8 9">
    <name type="scientific">Synaphobranchus kaupii</name>
    <name type="common">Kaup's arrowtooth eel</name>
    <dbReference type="NCBI Taxonomy" id="118154"/>
    <lineage>
        <taxon>Eukaryota</taxon>
        <taxon>Metazoa</taxon>
        <taxon>Chordata</taxon>
        <taxon>Craniata</taxon>
        <taxon>Vertebrata</taxon>
        <taxon>Euteleostomi</taxon>
        <taxon>Actinopterygii</taxon>
        <taxon>Neopterygii</taxon>
        <taxon>Teleostei</taxon>
        <taxon>Anguilliformes</taxon>
        <taxon>Synaphobranchidae</taxon>
        <taxon>Synaphobranchus</taxon>
    </lineage>
</organism>
<keyword evidence="4 7" id="KW-1133">Transmembrane helix</keyword>
<dbReference type="PANTHER" id="PTHR10283">
    <property type="entry name" value="SOLUTE CARRIER FAMILY 13 MEMBER"/>
    <property type="match status" value="1"/>
</dbReference>
<feature type="transmembrane region" description="Helical" evidence="7">
    <location>
        <begin position="417"/>
        <end position="440"/>
    </location>
</feature>
<dbReference type="GO" id="GO:0017153">
    <property type="term" value="F:sodium:dicarboxylate symporter activity"/>
    <property type="evidence" value="ECO:0007669"/>
    <property type="project" value="TreeGrafter"/>
</dbReference>
<dbReference type="EMBL" id="JAINUF010000014">
    <property type="protein sequence ID" value="KAJ8342234.1"/>
    <property type="molecule type" value="Genomic_DNA"/>
</dbReference>
<evidence type="ECO:0000313" key="9">
    <source>
        <dbReference type="Proteomes" id="UP001152622"/>
    </source>
</evidence>
<name>A0A9Q1ENW6_SYNKA</name>
<protein>
    <recommendedName>
        <fullName evidence="10">Solute carrier family 13 member 2</fullName>
    </recommendedName>
</protein>
<feature type="transmembrane region" description="Helical" evidence="7">
    <location>
        <begin position="289"/>
        <end position="306"/>
    </location>
</feature>
<feature type="transmembrane region" description="Helical" evidence="7">
    <location>
        <begin position="251"/>
        <end position="269"/>
    </location>
</feature>
<keyword evidence="9" id="KW-1185">Reference proteome</keyword>
<evidence type="ECO:0000256" key="2">
    <source>
        <dbReference type="ARBA" id="ARBA00006772"/>
    </source>
</evidence>
<keyword evidence="3 7" id="KW-0812">Transmembrane</keyword>
<comment type="subcellular location">
    <subcellularLocation>
        <location evidence="1">Membrane</location>
        <topology evidence="1">Multi-pass membrane protein</topology>
    </subcellularLocation>
</comment>
<proteinExistence type="inferred from homology"/>
<dbReference type="GO" id="GO:0015139">
    <property type="term" value="F:alpha-ketoglutarate transmembrane transporter activity"/>
    <property type="evidence" value="ECO:0007669"/>
    <property type="project" value="TreeGrafter"/>
</dbReference>
<feature type="transmembrane region" description="Helical" evidence="7">
    <location>
        <begin position="452"/>
        <end position="471"/>
    </location>
</feature>
<gene>
    <name evidence="8" type="ORF">SKAU_G00321620</name>
</gene>
<accession>A0A9Q1ENW6</accession>